<protein>
    <submittedName>
        <fullName evidence="10">Putative multidrug export ATP-binding/permease protein SAV1866</fullName>
        <ecNumber evidence="10">3.6.3.-</ecNumber>
    </submittedName>
</protein>
<dbReference type="InterPro" id="IPR003593">
    <property type="entry name" value="AAA+_ATPase"/>
</dbReference>
<keyword evidence="10" id="KW-0378">Hydrolase</keyword>
<keyword evidence="8 9" id="KW-0472">Membrane</keyword>
<keyword evidence="6 10" id="KW-0067">ATP-binding</keyword>
<dbReference type="AlphaFoldDB" id="A0A0H5NZ09"/>
<keyword evidence="5" id="KW-0547">Nucleotide-binding</keyword>
<dbReference type="GO" id="GO:0016887">
    <property type="term" value="F:ATP hydrolysis activity"/>
    <property type="evidence" value="ECO:0007669"/>
    <property type="project" value="InterPro"/>
</dbReference>
<dbReference type="RefSeq" id="WP_011206792.1">
    <property type="nucleotide sequence ID" value="NZ_CP031418.1"/>
</dbReference>
<dbReference type="InterPro" id="IPR036640">
    <property type="entry name" value="ABC1_TM_sf"/>
</dbReference>
<gene>
    <name evidence="10" type="ORF">ERS450000_03984</name>
</gene>
<dbReference type="SUPFAM" id="SSF90123">
    <property type="entry name" value="ABC transporter transmembrane region"/>
    <property type="match status" value="1"/>
</dbReference>
<dbReference type="InterPro" id="IPR039421">
    <property type="entry name" value="Type_1_exporter"/>
</dbReference>
<proteinExistence type="predicted"/>
<evidence type="ECO:0000256" key="9">
    <source>
        <dbReference type="SAM" id="Phobius"/>
    </source>
</evidence>
<dbReference type="Gene3D" id="3.40.50.300">
    <property type="entry name" value="P-loop containing nucleotide triphosphate hydrolases"/>
    <property type="match status" value="1"/>
</dbReference>
<dbReference type="FunFam" id="1.20.1560.10:FF:000040">
    <property type="entry name" value="Multidrug ABC transporter ATP-binding protein"/>
    <property type="match status" value="1"/>
</dbReference>
<dbReference type="PANTHER" id="PTHR43394:SF1">
    <property type="entry name" value="ATP-BINDING CASSETTE SUB-FAMILY B MEMBER 10, MITOCHONDRIAL"/>
    <property type="match status" value="1"/>
</dbReference>
<dbReference type="PANTHER" id="PTHR43394">
    <property type="entry name" value="ATP-DEPENDENT PERMEASE MDL1, MITOCHONDRIAL"/>
    <property type="match status" value="1"/>
</dbReference>
<dbReference type="Gene3D" id="1.20.1560.10">
    <property type="entry name" value="ABC transporter type 1, transmembrane domain"/>
    <property type="match status" value="1"/>
</dbReference>
<dbReference type="InterPro" id="IPR017871">
    <property type="entry name" value="ABC_transporter-like_CS"/>
</dbReference>
<dbReference type="KEGG" id="nfr:ERS450000_03984"/>
<dbReference type="Proteomes" id="UP000057820">
    <property type="component" value="Plasmid 2"/>
</dbReference>
<dbReference type="PROSITE" id="PS00211">
    <property type="entry name" value="ABC_TRANSPORTER_1"/>
    <property type="match status" value="1"/>
</dbReference>
<dbReference type="PROSITE" id="PS50929">
    <property type="entry name" value="ABC_TM1F"/>
    <property type="match status" value="1"/>
</dbReference>
<name>A0A0H5NZ09_NOCFR</name>
<dbReference type="GeneID" id="61131106"/>
<keyword evidence="3" id="KW-1003">Cell membrane</keyword>
<evidence type="ECO:0000256" key="2">
    <source>
        <dbReference type="ARBA" id="ARBA00022448"/>
    </source>
</evidence>
<dbReference type="CDD" id="cd18548">
    <property type="entry name" value="ABC_6TM_Tm287_like"/>
    <property type="match status" value="1"/>
</dbReference>
<reference evidence="11" key="1">
    <citation type="submission" date="2015-03" db="EMBL/GenBank/DDBJ databases">
        <authorList>
            <consortium name="Pathogen Informatics"/>
        </authorList>
    </citation>
    <scope>NUCLEOTIDE SEQUENCE [LARGE SCALE GENOMIC DNA]</scope>
    <source>
        <strain evidence="11">NCTC11134</strain>
        <plasmid evidence="11">2</plasmid>
    </source>
</reference>
<dbReference type="GO" id="GO:0015421">
    <property type="term" value="F:ABC-type oligopeptide transporter activity"/>
    <property type="evidence" value="ECO:0007669"/>
    <property type="project" value="TreeGrafter"/>
</dbReference>
<dbReference type="Pfam" id="PF00005">
    <property type="entry name" value="ABC_tran"/>
    <property type="match status" value="1"/>
</dbReference>
<accession>A0A0H5NZ09</accession>
<keyword evidence="4 9" id="KW-0812">Transmembrane</keyword>
<dbReference type="OMA" id="LMSVMMA"/>
<geneLocation type="plasmid" evidence="10">
    <name>2</name>
</geneLocation>
<dbReference type="Pfam" id="PF00664">
    <property type="entry name" value="ABC_membrane"/>
    <property type="match status" value="1"/>
</dbReference>
<dbReference type="SUPFAM" id="SSF52540">
    <property type="entry name" value="P-loop containing nucleoside triphosphate hydrolases"/>
    <property type="match status" value="1"/>
</dbReference>
<evidence type="ECO:0000256" key="4">
    <source>
        <dbReference type="ARBA" id="ARBA00022692"/>
    </source>
</evidence>
<feature type="transmembrane region" description="Helical" evidence="9">
    <location>
        <begin position="280"/>
        <end position="298"/>
    </location>
</feature>
<evidence type="ECO:0000256" key="1">
    <source>
        <dbReference type="ARBA" id="ARBA00004651"/>
    </source>
</evidence>
<feature type="transmembrane region" description="Helical" evidence="9">
    <location>
        <begin position="53"/>
        <end position="78"/>
    </location>
</feature>
<dbReference type="SMART" id="SM00382">
    <property type="entry name" value="AAA"/>
    <property type="match status" value="1"/>
</dbReference>
<evidence type="ECO:0000313" key="10">
    <source>
        <dbReference type="EMBL" id="CRY80677.1"/>
    </source>
</evidence>
<feature type="transmembrane region" description="Helical" evidence="9">
    <location>
        <begin position="127"/>
        <end position="151"/>
    </location>
</feature>
<dbReference type="EMBL" id="LN868939">
    <property type="protein sequence ID" value="CRY80677.1"/>
    <property type="molecule type" value="Genomic_DNA"/>
</dbReference>
<keyword evidence="10" id="KW-0614">Plasmid</keyword>
<dbReference type="EC" id="3.6.3.-" evidence="10"/>
<feature type="transmembrane region" description="Helical" evidence="9">
    <location>
        <begin position="12"/>
        <end position="33"/>
    </location>
</feature>
<dbReference type="GO" id="GO:0005524">
    <property type="term" value="F:ATP binding"/>
    <property type="evidence" value="ECO:0007669"/>
    <property type="project" value="UniProtKB-KW"/>
</dbReference>
<feature type="transmembrane region" description="Helical" evidence="9">
    <location>
        <begin position="237"/>
        <end position="260"/>
    </location>
</feature>
<evidence type="ECO:0000313" key="11">
    <source>
        <dbReference type="Proteomes" id="UP000057820"/>
    </source>
</evidence>
<dbReference type="InterPro" id="IPR011527">
    <property type="entry name" value="ABC1_TM_dom"/>
</dbReference>
<evidence type="ECO:0000256" key="8">
    <source>
        <dbReference type="ARBA" id="ARBA00023136"/>
    </source>
</evidence>
<evidence type="ECO:0000256" key="7">
    <source>
        <dbReference type="ARBA" id="ARBA00022989"/>
    </source>
</evidence>
<feature type="transmembrane region" description="Helical" evidence="9">
    <location>
        <begin position="157"/>
        <end position="180"/>
    </location>
</feature>
<evidence type="ECO:0000256" key="3">
    <source>
        <dbReference type="ARBA" id="ARBA00022475"/>
    </source>
</evidence>
<evidence type="ECO:0000256" key="5">
    <source>
        <dbReference type="ARBA" id="ARBA00022741"/>
    </source>
</evidence>
<dbReference type="PROSITE" id="PS50893">
    <property type="entry name" value="ABC_TRANSPORTER_2"/>
    <property type="match status" value="1"/>
</dbReference>
<dbReference type="InterPro" id="IPR003439">
    <property type="entry name" value="ABC_transporter-like_ATP-bd"/>
</dbReference>
<dbReference type="FunFam" id="3.40.50.300:FF:000854">
    <property type="entry name" value="Multidrug ABC transporter ATP-binding protein"/>
    <property type="match status" value="1"/>
</dbReference>
<keyword evidence="2" id="KW-0813">Transport</keyword>
<keyword evidence="7 9" id="KW-1133">Transmembrane helix</keyword>
<evidence type="ECO:0000256" key="6">
    <source>
        <dbReference type="ARBA" id="ARBA00022840"/>
    </source>
</evidence>
<organism evidence="10 11">
    <name type="scientific">Nocardia farcinica</name>
    <dbReference type="NCBI Taxonomy" id="37329"/>
    <lineage>
        <taxon>Bacteria</taxon>
        <taxon>Bacillati</taxon>
        <taxon>Actinomycetota</taxon>
        <taxon>Actinomycetes</taxon>
        <taxon>Mycobacteriales</taxon>
        <taxon>Nocardiaceae</taxon>
        <taxon>Nocardia</taxon>
    </lineage>
</organism>
<dbReference type="GO" id="GO:0005886">
    <property type="term" value="C:plasma membrane"/>
    <property type="evidence" value="ECO:0007669"/>
    <property type="project" value="UniProtKB-SubCell"/>
</dbReference>
<dbReference type="InterPro" id="IPR027417">
    <property type="entry name" value="P-loop_NTPase"/>
</dbReference>
<comment type="subcellular location">
    <subcellularLocation>
        <location evidence="1">Cell membrane</location>
        <topology evidence="1">Multi-pass membrane protein</topology>
    </subcellularLocation>
</comment>
<sequence length="578" mass="62698">MLIRLLRTYLSPYRAQLAGVVALQLVSVIAMLYLPSLNADLIDNGVTKGDIDYIWHTGLWMLAVTAVQIVASASSVFLGAQAAMSAGRDLRAALVHRVGTFSAREVGLFGAPSLITRNTNDVQQVQLLVVMSVTVLVMAPIMCVGGIIMALREDLKLSWLLLIAVPALALAMGLVVARLVPGFREMQARIDVVNRVLREQITGIRVVRAFVRERQETWRFGLANTDLTEASLRVGRLMALMFPVVMLISNVTTVAVIWFGGHLIDDGELQIGSLTAMLSYIMQILMAVMMASFLAMMAPRAAVSADRIGAVLTTESSVVPPEFPKPFAGDPGRVEFAAAEFAFPGAEKPVLRGIRFTVEPGTTTAIVGSTGAGKTTLLNLIPRLIDVTAGAVYVGGTDVRELDMELLREQIGLVPQKAYLFSGTVASNLRYGRPDATDEELWRALEIAQAADFVRDMPQGLETPVAQGGTTVSGGQRQRLAIARALVRRPRVYLFDDSFSALDVATDARLREALRPETRDASVIIVAQRVSTIRDADQIIVLEDGEMAGIGTHEQLLRDCAEYQEIVASQLSAQEEVR</sequence>